<comment type="similarity">
    <text evidence="1">Belongs to the prefoldin subunit beta family.</text>
</comment>
<feature type="coiled-coil region" evidence="3">
    <location>
        <begin position="4"/>
        <end position="38"/>
    </location>
</feature>
<dbReference type="GO" id="GO:0006457">
    <property type="term" value="P:protein folding"/>
    <property type="evidence" value="ECO:0007669"/>
    <property type="project" value="InterPro"/>
</dbReference>
<proteinExistence type="inferred from homology"/>
<dbReference type="RefSeq" id="XP_001387401.1">
    <property type="nucleotide sequence ID" value="XM_001387364.1"/>
</dbReference>
<comment type="caution">
    <text evidence="4">The sequence shown here is derived from an EMBL/GenBank/DDBJ whole genome shotgun (WGS) entry which is preliminary data.</text>
</comment>
<dbReference type="GO" id="GO:0016272">
    <property type="term" value="C:prefoldin complex"/>
    <property type="evidence" value="ECO:0007669"/>
    <property type="project" value="InterPro"/>
</dbReference>
<dbReference type="InterPro" id="IPR002777">
    <property type="entry name" value="PFD_beta-like"/>
</dbReference>
<dbReference type="GO" id="GO:0051082">
    <property type="term" value="F:unfolded protein binding"/>
    <property type="evidence" value="ECO:0007669"/>
    <property type="project" value="InterPro"/>
</dbReference>
<gene>
    <name evidence="4" type="primary">GIM4</name>
    <name evidence="4" type="ORF">PICST_51171</name>
</gene>
<dbReference type="EMBL" id="AAVQ01000001">
    <property type="protein sequence ID" value="EAZ63378.1"/>
    <property type="molecule type" value="Genomic_DNA"/>
</dbReference>
<dbReference type="Pfam" id="PF01920">
    <property type="entry name" value="Prefoldin_2"/>
    <property type="match status" value="1"/>
</dbReference>
<dbReference type="InterPro" id="IPR027235">
    <property type="entry name" value="PFD2"/>
</dbReference>
<keyword evidence="5" id="KW-1185">Reference proteome</keyword>
<evidence type="ECO:0000313" key="5">
    <source>
        <dbReference type="Proteomes" id="UP000002258"/>
    </source>
</evidence>
<feature type="coiled-coil region" evidence="3">
    <location>
        <begin position="72"/>
        <end position="113"/>
    </location>
</feature>
<sequence>MSTNAEKEQISQKLQQQYNIYQENIAELENQLSSVSMQINEHVIVENTLNGIPAEEKKNRKCFKMIGGVLVNKTVDEVLNILKEEVATLTEQRAKAEAELTKNRKELEKWKTSNHIKIIRGNQPV</sequence>
<dbReference type="OrthoDB" id="29646at2759"/>
<protein>
    <submittedName>
        <fullName evidence="4">Prefoldin subunit 2</fullName>
    </submittedName>
</protein>
<organism evidence="4 5">
    <name type="scientific">Scheffersomyces stipitis (strain ATCC 58785 / CBS 6054 / NBRC 10063 / NRRL Y-11545)</name>
    <name type="common">Yeast</name>
    <name type="synonym">Pichia stipitis</name>
    <dbReference type="NCBI Taxonomy" id="322104"/>
    <lineage>
        <taxon>Eukaryota</taxon>
        <taxon>Fungi</taxon>
        <taxon>Dikarya</taxon>
        <taxon>Ascomycota</taxon>
        <taxon>Saccharomycotina</taxon>
        <taxon>Pichiomycetes</taxon>
        <taxon>Debaryomycetaceae</taxon>
        <taxon>Scheffersomyces</taxon>
    </lineage>
</organism>
<dbReference type="Gene3D" id="1.10.287.370">
    <property type="match status" value="1"/>
</dbReference>
<dbReference type="STRING" id="322104.A3GFN1"/>
<evidence type="ECO:0000256" key="1">
    <source>
        <dbReference type="ARBA" id="ARBA00008045"/>
    </source>
</evidence>
<reference evidence="4 5" key="1">
    <citation type="journal article" date="2007" name="Nat. Biotechnol.">
        <title>Genome sequence of the lignocellulose-bioconverting and xylose-fermenting yeast Pichia stipitis.</title>
        <authorList>
            <person name="Jeffries T.W."/>
            <person name="Grigoriev I.V."/>
            <person name="Grimwood J."/>
            <person name="Laplaza J.M."/>
            <person name="Aerts A."/>
            <person name="Salamov A."/>
            <person name="Schmutz J."/>
            <person name="Lindquist E."/>
            <person name="Dehal P."/>
            <person name="Shapiro H."/>
            <person name="Jin Y.S."/>
            <person name="Passoth V."/>
            <person name="Richardson P.M."/>
        </authorList>
    </citation>
    <scope>NUCLEOTIDE SEQUENCE [LARGE SCALE GENOMIC DNA]</scope>
    <source>
        <strain evidence="5">ATCC 58785 / CBS 6054 / NBRC 10063 / NRRL Y-11545</strain>
    </source>
</reference>
<dbReference type="InterPro" id="IPR009053">
    <property type="entry name" value="Prefoldin"/>
</dbReference>
<keyword evidence="3" id="KW-0175">Coiled coil</keyword>
<dbReference type="SUPFAM" id="SSF46579">
    <property type="entry name" value="Prefoldin"/>
    <property type="match status" value="1"/>
</dbReference>
<keyword evidence="2" id="KW-0143">Chaperone</keyword>
<dbReference type="HOGENOM" id="CLU_113004_1_1_1"/>
<evidence type="ECO:0000256" key="2">
    <source>
        <dbReference type="ARBA" id="ARBA00023186"/>
    </source>
</evidence>
<dbReference type="Proteomes" id="UP000002258">
    <property type="component" value="Chromosome 1"/>
</dbReference>
<dbReference type="GeneID" id="4851080"/>
<evidence type="ECO:0000313" key="4">
    <source>
        <dbReference type="EMBL" id="EAZ63378.1"/>
    </source>
</evidence>
<dbReference type="KEGG" id="pic:PICST_51171"/>
<dbReference type="OMA" id="CFKMIGG"/>
<dbReference type="AlphaFoldDB" id="A3GFN1"/>
<dbReference type="InParanoid" id="A3GFN1"/>
<dbReference type="FunCoup" id="A3GFN1">
    <property type="interactions" value="777"/>
</dbReference>
<dbReference type="eggNOG" id="KOG4098">
    <property type="taxonomic scope" value="Eukaryota"/>
</dbReference>
<accession>A3GFN1</accession>
<name>A3GFN1_PICST</name>
<evidence type="ECO:0000256" key="3">
    <source>
        <dbReference type="SAM" id="Coils"/>
    </source>
</evidence>
<dbReference type="PANTHER" id="PTHR13303">
    <property type="entry name" value="PREFOLDIN SUBUNIT 2"/>
    <property type="match status" value="1"/>
</dbReference>